<sequence>MTRTITFNELRKIKDSLPSGSMGKIAADLGLTDETVRNYFGGHNFKDGKSCGVHIEPGPDGGLVMLDDTTILDHALHLLEEVH</sequence>
<proteinExistence type="predicted"/>
<keyword evidence="2" id="KW-1185">Reference proteome</keyword>
<name>A0A170ZJ89_9BACT</name>
<protein>
    <recommendedName>
        <fullName evidence="3">DNA-binding protein</fullName>
    </recommendedName>
</protein>
<dbReference type="STRING" id="681398.PJIAN_325"/>
<dbReference type="EMBL" id="BDCR01000003">
    <property type="protein sequence ID" value="GAT62722.1"/>
    <property type="molecule type" value="Genomic_DNA"/>
</dbReference>
<gene>
    <name evidence="1" type="ORF">PJIAN_325</name>
</gene>
<reference evidence="2" key="2">
    <citation type="journal article" date="2017" name="Genome Announc.">
        <title>Draft genome sequence of Paludibacter jiangxiensis NM7(T), a propionate-producing fermentative bacterium.</title>
        <authorList>
            <person name="Qiu Y.-L."/>
            <person name="Tourlousse D.M."/>
            <person name="Matsuura N."/>
            <person name="Ohashi A."/>
            <person name="Sekiguchi Y."/>
        </authorList>
    </citation>
    <scope>NUCLEOTIDE SEQUENCE [LARGE SCALE GENOMIC DNA]</scope>
    <source>
        <strain evidence="2">NM7</strain>
    </source>
</reference>
<reference evidence="2" key="1">
    <citation type="submission" date="2016-04" db="EMBL/GenBank/DDBJ databases">
        <title>Draft genome sequence of Paludibacter jiangxiensis strain NM7.</title>
        <authorList>
            <person name="Qiu Y."/>
            <person name="Matsuura N."/>
            <person name="Ohashi A."/>
            <person name="Tourlousse M.D."/>
            <person name="Sekiguchi Y."/>
        </authorList>
    </citation>
    <scope>NUCLEOTIDE SEQUENCE [LARGE SCALE GENOMIC DNA]</scope>
    <source>
        <strain evidence="2">NM7</strain>
    </source>
</reference>
<accession>A0A170ZJ89</accession>
<evidence type="ECO:0000313" key="1">
    <source>
        <dbReference type="EMBL" id="GAT62722.1"/>
    </source>
</evidence>
<dbReference type="RefSeq" id="WP_068704628.1">
    <property type="nucleotide sequence ID" value="NZ_BDCR01000003.1"/>
</dbReference>
<dbReference type="OrthoDB" id="1121150at2"/>
<dbReference type="AlphaFoldDB" id="A0A170ZJ89"/>
<evidence type="ECO:0000313" key="2">
    <source>
        <dbReference type="Proteomes" id="UP000076586"/>
    </source>
</evidence>
<comment type="caution">
    <text evidence="1">The sequence shown here is derived from an EMBL/GenBank/DDBJ whole genome shotgun (WGS) entry which is preliminary data.</text>
</comment>
<evidence type="ECO:0008006" key="3">
    <source>
        <dbReference type="Google" id="ProtNLM"/>
    </source>
</evidence>
<dbReference type="Proteomes" id="UP000076586">
    <property type="component" value="Unassembled WGS sequence"/>
</dbReference>
<organism evidence="1 2">
    <name type="scientific">Paludibacter jiangxiensis</name>
    <dbReference type="NCBI Taxonomy" id="681398"/>
    <lineage>
        <taxon>Bacteria</taxon>
        <taxon>Pseudomonadati</taxon>
        <taxon>Bacteroidota</taxon>
        <taxon>Bacteroidia</taxon>
        <taxon>Bacteroidales</taxon>
        <taxon>Paludibacteraceae</taxon>
        <taxon>Paludibacter</taxon>
    </lineage>
</organism>